<organism evidence="4 5">
    <name type="scientific">Sphingomonas hankyongi</name>
    <dbReference type="NCBI Taxonomy" id="2908209"/>
    <lineage>
        <taxon>Bacteria</taxon>
        <taxon>Pseudomonadati</taxon>
        <taxon>Pseudomonadota</taxon>
        <taxon>Alphaproteobacteria</taxon>
        <taxon>Sphingomonadales</taxon>
        <taxon>Sphingomonadaceae</taxon>
        <taxon>Sphingomonas</taxon>
    </lineage>
</organism>
<feature type="compositionally biased region" description="Pro residues" evidence="1">
    <location>
        <begin position="172"/>
        <end position="186"/>
    </location>
</feature>
<evidence type="ECO:0000259" key="3">
    <source>
        <dbReference type="Pfam" id="PF13628"/>
    </source>
</evidence>
<comment type="caution">
    <text evidence="4">The sequence shown here is derived from an EMBL/GenBank/DDBJ whole genome shotgun (WGS) entry which is preliminary data.</text>
</comment>
<evidence type="ECO:0000256" key="1">
    <source>
        <dbReference type="SAM" id="MobiDB-lite"/>
    </source>
</evidence>
<dbReference type="Pfam" id="PF13628">
    <property type="entry name" value="DUF4142"/>
    <property type="match status" value="1"/>
</dbReference>
<dbReference type="PROSITE" id="PS51257">
    <property type="entry name" value="PROKAR_LIPOPROTEIN"/>
    <property type="match status" value="1"/>
</dbReference>
<dbReference type="RefSeq" id="WP_249831915.1">
    <property type="nucleotide sequence ID" value="NZ_JAMGBE010000003.1"/>
</dbReference>
<feature type="chain" id="PRO_5046231212" evidence="2">
    <location>
        <begin position="16"/>
        <end position="193"/>
    </location>
</feature>
<keyword evidence="5" id="KW-1185">Reference proteome</keyword>
<keyword evidence="2" id="KW-0732">Signal</keyword>
<dbReference type="InterPro" id="IPR012347">
    <property type="entry name" value="Ferritin-like"/>
</dbReference>
<protein>
    <submittedName>
        <fullName evidence="4">DUF4142 domain-containing protein</fullName>
    </submittedName>
</protein>
<reference evidence="4" key="1">
    <citation type="submission" date="2022-05" db="EMBL/GenBank/DDBJ databases">
        <authorList>
            <person name="Jo J.-H."/>
            <person name="Im W.-T."/>
        </authorList>
    </citation>
    <scope>NUCLEOTIDE SEQUENCE</scope>
    <source>
        <strain evidence="4">SE220</strain>
    </source>
</reference>
<gene>
    <name evidence="4" type="ORF">LZ538_10245</name>
</gene>
<name>A0ABT0S4E5_9SPHN</name>
<feature type="signal peptide" evidence="2">
    <location>
        <begin position="1"/>
        <end position="15"/>
    </location>
</feature>
<evidence type="ECO:0000313" key="4">
    <source>
        <dbReference type="EMBL" id="MCL6730430.1"/>
    </source>
</evidence>
<dbReference type="Proteomes" id="UP001165342">
    <property type="component" value="Unassembled WGS sequence"/>
</dbReference>
<dbReference type="InterPro" id="IPR025419">
    <property type="entry name" value="DUF4142"/>
</dbReference>
<feature type="domain" description="DUF4142" evidence="3">
    <location>
        <begin position="35"/>
        <end position="169"/>
    </location>
</feature>
<dbReference type="PANTHER" id="PTHR38593:SF1">
    <property type="entry name" value="BLR2558 PROTEIN"/>
    <property type="match status" value="1"/>
</dbReference>
<dbReference type="EMBL" id="JAMGBE010000003">
    <property type="protein sequence ID" value="MCL6730430.1"/>
    <property type="molecule type" value="Genomic_DNA"/>
</dbReference>
<dbReference type="PANTHER" id="PTHR38593">
    <property type="entry name" value="BLR2558 PROTEIN"/>
    <property type="match status" value="1"/>
</dbReference>
<evidence type="ECO:0000256" key="2">
    <source>
        <dbReference type="SAM" id="SignalP"/>
    </source>
</evidence>
<proteinExistence type="predicted"/>
<evidence type="ECO:0000313" key="5">
    <source>
        <dbReference type="Proteomes" id="UP001165342"/>
    </source>
</evidence>
<dbReference type="Gene3D" id="1.20.1260.10">
    <property type="match status" value="1"/>
</dbReference>
<accession>A0ABT0S4E5</accession>
<feature type="region of interest" description="Disordered" evidence="1">
    <location>
        <begin position="169"/>
        <end position="193"/>
    </location>
</feature>
<sequence>MRKLALLVGCTLALAACETTPPPPPDLNNPLLAPGFLAQASSANQFEIQSSQLALQASQNPAVRNFANVIIADHTQLGQRVAALGASAHLPPPPLGLLPADQATLDQLHAAGTGYSFDQAYQQAQINAHQQAIGLMQNYAASGDVPVLRSAAGEAVPVMQRHLQMAQSLVLTPPPPPPPPPAPPPVGRSGERG</sequence>